<feature type="domain" description="N-acetyltransferase" evidence="3">
    <location>
        <begin position="4"/>
        <end position="172"/>
    </location>
</feature>
<dbReference type="Proteomes" id="UP001597403">
    <property type="component" value="Unassembled WGS sequence"/>
</dbReference>
<dbReference type="Pfam" id="PF00583">
    <property type="entry name" value="Acetyltransf_1"/>
    <property type="match status" value="1"/>
</dbReference>
<comment type="caution">
    <text evidence="4">The sequence shown here is derived from an EMBL/GenBank/DDBJ whole genome shotgun (WGS) entry which is preliminary data.</text>
</comment>
<keyword evidence="1 4" id="KW-0808">Transferase</keyword>
<accession>A0ABW4UUN2</accession>
<keyword evidence="2 4" id="KW-0012">Acyltransferase</keyword>
<dbReference type="PROSITE" id="PS51186">
    <property type="entry name" value="GNAT"/>
    <property type="match status" value="1"/>
</dbReference>
<protein>
    <submittedName>
        <fullName evidence="4">GNAT family N-acetyltransferase</fullName>
        <ecNumber evidence="4">2.3.-.-</ecNumber>
    </submittedName>
</protein>
<reference evidence="5" key="1">
    <citation type="journal article" date="2019" name="Int. J. Syst. Evol. Microbiol.">
        <title>The Global Catalogue of Microorganisms (GCM) 10K type strain sequencing project: providing services to taxonomists for standard genome sequencing and annotation.</title>
        <authorList>
            <consortium name="The Broad Institute Genomics Platform"/>
            <consortium name="The Broad Institute Genome Sequencing Center for Infectious Disease"/>
            <person name="Wu L."/>
            <person name="Ma J."/>
        </authorList>
    </citation>
    <scope>NUCLEOTIDE SEQUENCE [LARGE SCALE GENOMIC DNA]</scope>
    <source>
        <strain evidence="5">CGMCC 1.15067</strain>
    </source>
</reference>
<sequence length="181" mass="20341">MTIVRFEPIAEEHLPEVLSIYNHYVEHTTVSFHTETLSLEQMRAQIMNVPAHYKSYVIVEEPFHETESALSLSASSTSSIAGYILMTQHKNKQAYDVTAEVTVYLKPGQTGRGLGGKSLSFLEQAGIESGFHVLIATVCTENVNSIALFERYGYEKCAHFREVGYKFGRRLDIASYQKIIG</sequence>
<proteinExistence type="predicted"/>
<evidence type="ECO:0000313" key="4">
    <source>
        <dbReference type="EMBL" id="MFD1990650.1"/>
    </source>
</evidence>
<dbReference type="EMBL" id="JBHUGF010000010">
    <property type="protein sequence ID" value="MFD1990650.1"/>
    <property type="molecule type" value="Genomic_DNA"/>
</dbReference>
<dbReference type="InterPro" id="IPR000182">
    <property type="entry name" value="GNAT_dom"/>
</dbReference>
<evidence type="ECO:0000313" key="5">
    <source>
        <dbReference type="Proteomes" id="UP001597403"/>
    </source>
</evidence>
<gene>
    <name evidence="4" type="ORF">ACFSGI_11830</name>
</gene>
<evidence type="ECO:0000256" key="2">
    <source>
        <dbReference type="ARBA" id="ARBA00023315"/>
    </source>
</evidence>
<dbReference type="EC" id="2.3.-.-" evidence="4"/>
<dbReference type="Gene3D" id="3.40.630.30">
    <property type="match status" value="1"/>
</dbReference>
<dbReference type="PANTHER" id="PTHR43072">
    <property type="entry name" value="N-ACETYLTRANSFERASE"/>
    <property type="match status" value="1"/>
</dbReference>
<dbReference type="RefSeq" id="WP_204824327.1">
    <property type="nucleotide sequence ID" value="NZ_JBHUGF010000010.1"/>
</dbReference>
<dbReference type="PANTHER" id="PTHR43072:SF23">
    <property type="entry name" value="UPF0039 PROTEIN C11D3.02C"/>
    <property type="match status" value="1"/>
</dbReference>
<evidence type="ECO:0000256" key="1">
    <source>
        <dbReference type="ARBA" id="ARBA00022679"/>
    </source>
</evidence>
<keyword evidence="5" id="KW-1185">Reference proteome</keyword>
<name>A0ABW4UUN2_9BACL</name>
<organism evidence="4 5">
    <name type="scientific">Paenibacillus nicotianae</name>
    <dbReference type="NCBI Taxonomy" id="1526551"/>
    <lineage>
        <taxon>Bacteria</taxon>
        <taxon>Bacillati</taxon>
        <taxon>Bacillota</taxon>
        <taxon>Bacilli</taxon>
        <taxon>Bacillales</taxon>
        <taxon>Paenibacillaceae</taxon>
        <taxon>Paenibacillus</taxon>
    </lineage>
</organism>
<dbReference type="SUPFAM" id="SSF55729">
    <property type="entry name" value="Acyl-CoA N-acyltransferases (Nat)"/>
    <property type="match status" value="1"/>
</dbReference>
<dbReference type="InterPro" id="IPR016181">
    <property type="entry name" value="Acyl_CoA_acyltransferase"/>
</dbReference>
<dbReference type="GO" id="GO:0016746">
    <property type="term" value="F:acyltransferase activity"/>
    <property type="evidence" value="ECO:0007669"/>
    <property type="project" value="UniProtKB-KW"/>
</dbReference>
<evidence type="ECO:0000259" key="3">
    <source>
        <dbReference type="PROSITE" id="PS51186"/>
    </source>
</evidence>